<dbReference type="Ensembl" id="ENSPKIT00000014457.1">
    <property type="protein sequence ID" value="ENSPKIP00000033567.1"/>
    <property type="gene ID" value="ENSPKIG00000013233.1"/>
</dbReference>
<keyword evidence="2" id="KW-0812">Transmembrane</keyword>
<keyword evidence="2" id="KW-1133">Transmembrane helix</keyword>
<keyword evidence="2" id="KW-0472">Membrane</keyword>
<evidence type="ECO:0000256" key="1">
    <source>
        <dbReference type="SAM" id="MobiDB-lite"/>
    </source>
</evidence>
<sequence length="123" mass="13915">MHCLRLLAKSRAGAGRTRPASPTEALHTRRAHSTTCRTQNAKASRGSMFAMGELISWLTALSGKERWIVKLHLLGTVFELQQAMKIFQRLHALKYYSALLLFHPSIHLLSTYIISLLLFTHNC</sequence>
<reference evidence="3" key="1">
    <citation type="submission" date="2025-08" db="UniProtKB">
        <authorList>
            <consortium name="Ensembl"/>
        </authorList>
    </citation>
    <scope>IDENTIFICATION</scope>
</reference>
<feature type="region of interest" description="Disordered" evidence="1">
    <location>
        <begin position="9"/>
        <end position="37"/>
    </location>
</feature>
<accession>A0A3B3SS80</accession>
<evidence type="ECO:0000256" key="2">
    <source>
        <dbReference type="SAM" id="Phobius"/>
    </source>
</evidence>
<evidence type="ECO:0000313" key="4">
    <source>
        <dbReference type="Proteomes" id="UP000261540"/>
    </source>
</evidence>
<proteinExistence type="predicted"/>
<organism evidence="3 4">
    <name type="scientific">Paramormyrops kingsleyae</name>
    <dbReference type="NCBI Taxonomy" id="1676925"/>
    <lineage>
        <taxon>Eukaryota</taxon>
        <taxon>Metazoa</taxon>
        <taxon>Chordata</taxon>
        <taxon>Craniata</taxon>
        <taxon>Vertebrata</taxon>
        <taxon>Euteleostomi</taxon>
        <taxon>Actinopterygii</taxon>
        <taxon>Neopterygii</taxon>
        <taxon>Teleostei</taxon>
        <taxon>Osteoglossocephala</taxon>
        <taxon>Osteoglossomorpha</taxon>
        <taxon>Osteoglossiformes</taxon>
        <taxon>Mormyridae</taxon>
        <taxon>Paramormyrops</taxon>
    </lineage>
</organism>
<reference evidence="3" key="2">
    <citation type="submission" date="2025-09" db="UniProtKB">
        <authorList>
            <consortium name="Ensembl"/>
        </authorList>
    </citation>
    <scope>IDENTIFICATION</scope>
</reference>
<name>A0A3B3SS80_9TELE</name>
<evidence type="ECO:0000313" key="3">
    <source>
        <dbReference type="Ensembl" id="ENSPKIP00000033567.1"/>
    </source>
</evidence>
<feature type="transmembrane region" description="Helical" evidence="2">
    <location>
        <begin position="95"/>
        <end position="119"/>
    </location>
</feature>
<dbReference type="Proteomes" id="UP000261540">
    <property type="component" value="Unplaced"/>
</dbReference>
<dbReference type="AlphaFoldDB" id="A0A3B3SS80"/>
<protein>
    <submittedName>
        <fullName evidence="3">Uncharacterized protein</fullName>
    </submittedName>
</protein>
<keyword evidence="4" id="KW-1185">Reference proteome</keyword>